<accession>A0A0D8Y6Z7</accession>
<dbReference type="PRINTS" id="PR00929">
    <property type="entry name" value="ATHOOK"/>
</dbReference>
<dbReference type="STRING" id="29172.A0A0D8Y6Z7"/>
<sequence>MEQTPMFSKEKILVNCHDLSSSNTEWHGFCLELMKASTEYHIDVRQKYNDITVFNTSRSFAAEISLRLFAKKNAENRFVYFFGLKKKDIDEANIISSYGNGRVREQLSEMQPRENASVVDIDKQEPTKRRRGRPKKNPDEVKAIQGKRIIRLTKERGSSESSGEFSVHDDDIEDEEEVREELESDPNDPEFEPNRRTNYRRRKSSRGRGRGRGGSRGRGRAWGNGSGRGRGRPRRVTGKKEELGSNYSFIGINEANRRAGFIGSNEWEYERLKQDEVLLYEKHLPKLPPTIPDPVQRLYVVRVDSLNALVNAGAGFRLLARCVTDDMMVSLFHLTTDRYFVNSNVEDVLQLAQWNVLPLSKRLAWENAARKLALNKFSNKVVESLESGDVCISNEAMPIREFPFGIDYSENSFSVSDKSCKSLVLDASRKLRGIQSSCCSIRETWHSFIDVQSHLLSGHYTAIFYGCHFCGLLFHSVEALLSHSECVRWSRMLLSEMVKGGGKQFHKVEMKIAYLFMVCTDCGLWLPIRESHSCKKLLPLLVYMAERMEVPSRDARLLIQLIPSFLKNFPIACEECKIDLFPTPDEMDSHFQNVHHIKYKCTKCGHCSGTELYHKLDSNS</sequence>
<gene>
    <name evidence="2" type="ORF">DICVIV_03479</name>
</gene>
<evidence type="ECO:0000313" key="2">
    <source>
        <dbReference type="EMBL" id="KJH50351.1"/>
    </source>
</evidence>
<name>A0A0D8Y6Z7_DICVI</name>
<dbReference type="Proteomes" id="UP000053766">
    <property type="component" value="Unassembled WGS sequence"/>
</dbReference>
<evidence type="ECO:0008006" key="4">
    <source>
        <dbReference type="Google" id="ProtNLM"/>
    </source>
</evidence>
<dbReference type="InterPro" id="IPR017956">
    <property type="entry name" value="AT_hook_DNA-bd_motif"/>
</dbReference>
<keyword evidence="3" id="KW-1185">Reference proteome</keyword>
<reference evidence="2 3" key="1">
    <citation type="submission" date="2013-11" db="EMBL/GenBank/DDBJ databases">
        <title>Draft genome of the bovine lungworm Dictyocaulus viviparus.</title>
        <authorList>
            <person name="Mitreva M."/>
        </authorList>
    </citation>
    <scope>NUCLEOTIDE SEQUENCE [LARGE SCALE GENOMIC DNA]</scope>
    <source>
        <strain evidence="2 3">HannoverDv2000</strain>
    </source>
</reference>
<protein>
    <recommendedName>
        <fullName evidence="4">C2H2-type domain-containing protein</fullName>
    </recommendedName>
</protein>
<evidence type="ECO:0000313" key="3">
    <source>
        <dbReference type="Proteomes" id="UP000053766"/>
    </source>
</evidence>
<feature type="region of interest" description="Disordered" evidence="1">
    <location>
        <begin position="108"/>
        <end position="240"/>
    </location>
</feature>
<dbReference type="GO" id="GO:0003677">
    <property type="term" value="F:DNA binding"/>
    <property type="evidence" value="ECO:0007669"/>
    <property type="project" value="InterPro"/>
</dbReference>
<feature type="compositionally biased region" description="Acidic residues" evidence="1">
    <location>
        <begin position="170"/>
        <end position="191"/>
    </location>
</feature>
<reference evidence="3" key="2">
    <citation type="journal article" date="2016" name="Sci. Rep.">
        <title>Dictyocaulus viviparus genome, variome and transcriptome elucidate lungworm biology and support future intervention.</title>
        <authorList>
            <person name="McNulty S.N."/>
            <person name="Strube C."/>
            <person name="Rosa B.A."/>
            <person name="Martin J.C."/>
            <person name="Tyagi R."/>
            <person name="Choi Y.J."/>
            <person name="Wang Q."/>
            <person name="Hallsworth Pepin K."/>
            <person name="Zhang X."/>
            <person name="Ozersky P."/>
            <person name="Wilson R.K."/>
            <person name="Sternberg P.W."/>
            <person name="Gasser R.B."/>
            <person name="Mitreva M."/>
        </authorList>
    </citation>
    <scope>NUCLEOTIDE SEQUENCE [LARGE SCALE GENOMIC DNA]</scope>
    <source>
        <strain evidence="3">HannoverDv2000</strain>
    </source>
</reference>
<evidence type="ECO:0000256" key="1">
    <source>
        <dbReference type="SAM" id="MobiDB-lite"/>
    </source>
</evidence>
<feature type="compositionally biased region" description="Basic residues" evidence="1">
    <location>
        <begin position="197"/>
        <end position="219"/>
    </location>
</feature>
<dbReference type="OrthoDB" id="5805083at2759"/>
<dbReference type="AlphaFoldDB" id="A0A0D8Y6Z7"/>
<organism evidence="2 3">
    <name type="scientific">Dictyocaulus viviparus</name>
    <name type="common">Bovine lungworm</name>
    <dbReference type="NCBI Taxonomy" id="29172"/>
    <lineage>
        <taxon>Eukaryota</taxon>
        <taxon>Metazoa</taxon>
        <taxon>Ecdysozoa</taxon>
        <taxon>Nematoda</taxon>
        <taxon>Chromadorea</taxon>
        <taxon>Rhabditida</taxon>
        <taxon>Rhabditina</taxon>
        <taxon>Rhabditomorpha</taxon>
        <taxon>Strongyloidea</taxon>
        <taxon>Metastrongylidae</taxon>
        <taxon>Dictyocaulus</taxon>
    </lineage>
</organism>
<dbReference type="EMBL" id="KN716208">
    <property type="protein sequence ID" value="KJH50351.1"/>
    <property type="molecule type" value="Genomic_DNA"/>
</dbReference>
<proteinExistence type="predicted"/>